<keyword evidence="1 6" id="KW-0547">Nucleotide-binding</keyword>
<dbReference type="InterPro" id="IPR027417">
    <property type="entry name" value="P-loop_NTPase"/>
</dbReference>
<name>A0A9Q0F7P8_9ROSI</name>
<dbReference type="Gene3D" id="3.40.50.300">
    <property type="entry name" value="P-loop containing nucleotide triphosphate hydrolases"/>
    <property type="match status" value="2"/>
</dbReference>
<evidence type="ECO:0000259" key="10">
    <source>
        <dbReference type="PROSITE" id="PS51195"/>
    </source>
</evidence>
<dbReference type="InterPro" id="IPR011545">
    <property type="entry name" value="DEAD/DEAH_box_helicase_dom"/>
</dbReference>
<dbReference type="PROSITE" id="PS51195">
    <property type="entry name" value="Q_MOTIF"/>
    <property type="match status" value="1"/>
</dbReference>
<dbReference type="AlphaFoldDB" id="A0A9Q0F7P8"/>
<feature type="region of interest" description="Disordered" evidence="7">
    <location>
        <begin position="405"/>
        <end position="445"/>
    </location>
</feature>
<keyword evidence="3 6" id="KW-0347">Helicase</keyword>
<dbReference type="SUPFAM" id="SSF52540">
    <property type="entry name" value="P-loop containing nucleoside triphosphate hydrolases"/>
    <property type="match status" value="1"/>
</dbReference>
<feature type="domain" description="DEAD-box RNA helicase Q" evidence="10">
    <location>
        <begin position="11"/>
        <end position="39"/>
    </location>
</feature>
<dbReference type="EMBL" id="JAKUCV010006662">
    <property type="protein sequence ID" value="KAJ4826473.1"/>
    <property type="molecule type" value="Genomic_DNA"/>
</dbReference>
<organism evidence="11 12">
    <name type="scientific">Turnera subulata</name>
    <dbReference type="NCBI Taxonomy" id="218843"/>
    <lineage>
        <taxon>Eukaryota</taxon>
        <taxon>Viridiplantae</taxon>
        <taxon>Streptophyta</taxon>
        <taxon>Embryophyta</taxon>
        <taxon>Tracheophyta</taxon>
        <taxon>Spermatophyta</taxon>
        <taxon>Magnoliopsida</taxon>
        <taxon>eudicotyledons</taxon>
        <taxon>Gunneridae</taxon>
        <taxon>Pentapetalae</taxon>
        <taxon>rosids</taxon>
        <taxon>fabids</taxon>
        <taxon>Malpighiales</taxon>
        <taxon>Passifloraceae</taxon>
        <taxon>Turnera</taxon>
    </lineage>
</organism>
<evidence type="ECO:0000256" key="2">
    <source>
        <dbReference type="ARBA" id="ARBA00022801"/>
    </source>
</evidence>
<dbReference type="CDD" id="cd18787">
    <property type="entry name" value="SF2_C_DEAD"/>
    <property type="match status" value="1"/>
</dbReference>
<dbReference type="SMART" id="SM00487">
    <property type="entry name" value="DEXDc"/>
    <property type="match status" value="1"/>
</dbReference>
<evidence type="ECO:0000313" key="11">
    <source>
        <dbReference type="EMBL" id="KAJ4826473.1"/>
    </source>
</evidence>
<feature type="domain" description="Helicase C-terminal" evidence="9">
    <location>
        <begin position="247"/>
        <end position="390"/>
    </location>
</feature>
<dbReference type="PROSITE" id="PS51194">
    <property type="entry name" value="HELICASE_CTER"/>
    <property type="match status" value="1"/>
</dbReference>
<evidence type="ECO:0000256" key="6">
    <source>
        <dbReference type="RuleBase" id="RU000492"/>
    </source>
</evidence>
<dbReference type="InterPro" id="IPR014001">
    <property type="entry name" value="Helicase_ATP-bd"/>
</dbReference>
<accession>A0A9Q0F7P8</accession>
<feature type="domain" description="Helicase ATP-binding" evidence="8">
    <location>
        <begin position="42"/>
        <end position="219"/>
    </location>
</feature>
<feature type="compositionally biased region" description="Basic residues" evidence="7">
    <location>
        <begin position="433"/>
        <end position="445"/>
    </location>
</feature>
<dbReference type="Proteomes" id="UP001141552">
    <property type="component" value="Unassembled WGS sequence"/>
</dbReference>
<dbReference type="PROSITE" id="PS00039">
    <property type="entry name" value="DEAD_ATP_HELICASE"/>
    <property type="match status" value="1"/>
</dbReference>
<evidence type="ECO:0000256" key="1">
    <source>
        <dbReference type="ARBA" id="ARBA00022741"/>
    </source>
</evidence>
<proteinExistence type="inferred from homology"/>
<comment type="caution">
    <text evidence="11">The sequence shown here is derived from an EMBL/GenBank/DDBJ whole genome shotgun (WGS) entry which is preliminary data.</text>
</comment>
<evidence type="ECO:0000313" key="12">
    <source>
        <dbReference type="Proteomes" id="UP001141552"/>
    </source>
</evidence>
<evidence type="ECO:0000256" key="7">
    <source>
        <dbReference type="SAM" id="MobiDB-lite"/>
    </source>
</evidence>
<protein>
    <submittedName>
        <fullName evidence="11">DEAD-box ATP-dependent RNA helicase 10</fullName>
    </submittedName>
</protein>
<dbReference type="InterPro" id="IPR000629">
    <property type="entry name" value="RNA-helicase_DEAD-box_CS"/>
</dbReference>
<dbReference type="InterPro" id="IPR014014">
    <property type="entry name" value="RNA_helicase_DEAD_Q_motif"/>
</dbReference>
<dbReference type="GO" id="GO:0005524">
    <property type="term" value="F:ATP binding"/>
    <property type="evidence" value="ECO:0007669"/>
    <property type="project" value="UniProtKB-KW"/>
</dbReference>
<keyword evidence="12" id="KW-1185">Reference proteome</keyword>
<dbReference type="PANTHER" id="PTHR47959:SF24">
    <property type="entry name" value="ATP-DEPENDENT RNA HELICASE"/>
    <property type="match status" value="1"/>
</dbReference>
<evidence type="ECO:0000256" key="4">
    <source>
        <dbReference type="ARBA" id="ARBA00022840"/>
    </source>
</evidence>
<dbReference type="PROSITE" id="PS51192">
    <property type="entry name" value="HELICASE_ATP_BIND_1"/>
    <property type="match status" value="1"/>
</dbReference>
<reference evidence="11" key="2">
    <citation type="journal article" date="2023" name="Plants (Basel)">
        <title>Annotation of the Turnera subulata (Passifloraceae) Draft Genome Reveals the S-Locus Evolved after the Divergence of Turneroideae from Passifloroideae in a Stepwise Manner.</title>
        <authorList>
            <person name="Henning P.M."/>
            <person name="Roalson E.H."/>
            <person name="Mir W."/>
            <person name="McCubbin A.G."/>
            <person name="Shore J.S."/>
        </authorList>
    </citation>
    <scope>NUCLEOTIDE SEQUENCE</scope>
    <source>
        <strain evidence="11">F60SS</strain>
    </source>
</reference>
<evidence type="ECO:0000256" key="5">
    <source>
        <dbReference type="PROSITE-ProRule" id="PRU00552"/>
    </source>
</evidence>
<dbReference type="GO" id="GO:0016787">
    <property type="term" value="F:hydrolase activity"/>
    <property type="evidence" value="ECO:0007669"/>
    <property type="project" value="UniProtKB-KW"/>
</dbReference>
<keyword evidence="2 6" id="KW-0378">Hydrolase</keyword>
<sequence>MADTAEQEKEKTFADLGLCDELREVCEKQGWKNPREIQAKAIPCALQGRDLIAISQTGTGKTAAFALPTLQALIQASHQSSRPLAFFACVLAPTRELADQIAKQFRSLGSGIGVKCATLIGKDDMAQQAIALAKRPHIIVATPGRLLDHMKETKGFSLRSLRYLILDEADRLLDDEFEKVMDEILNGIPSNRKTYLFSATMTRKVQKLQRVCLKNPAKIEISSKYSTVETLKQQLWFVPTVYKECYLVYLLHLKFEATTMVFTRTCDATIYLATILRNLGLRAVPINGHLSQSKRFEALNKFKSGQCNILICTDVASRGLDIPSVDMVVNYNIPAQPKDYVHRVGRTARAGRSGLAISLVTQFEVEPFKAIERHLGHEMPAFPTHHCEEAMLVLDRVEEAKRITNRQLKEAGDRKRKGRRGEDEDKIENYLGNKKHKKHRMPKRN</sequence>
<dbReference type="Pfam" id="PF00270">
    <property type="entry name" value="DEAD"/>
    <property type="match status" value="1"/>
</dbReference>
<dbReference type="GO" id="GO:0003676">
    <property type="term" value="F:nucleic acid binding"/>
    <property type="evidence" value="ECO:0007669"/>
    <property type="project" value="InterPro"/>
</dbReference>
<feature type="short sequence motif" description="Q motif" evidence="5">
    <location>
        <begin position="11"/>
        <end position="39"/>
    </location>
</feature>
<keyword evidence="4 6" id="KW-0067">ATP-binding</keyword>
<dbReference type="Pfam" id="PF00271">
    <property type="entry name" value="Helicase_C"/>
    <property type="match status" value="1"/>
</dbReference>
<dbReference type="InterPro" id="IPR001650">
    <property type="entry name" value="Helicase_C-like"/>
</dbReference>
<dbReference type="GO" id="GO:0005829">
    <property type="term" value="C:cytosol"/>
    <property type="evidence" value="ECO:0007669"/>
    <property type="project" value="TreeGrafter"/>
</dbReference>
<dbReference type="OrthoDB" id="10261904at2759"/>
<dbReference type="GO" id="GO:0003724">
    <property type="term" value="F:RNA helicase activity"/>
    <property type="evidence" value="ECO:0007669"/>
    <property type="project" value="InterPro"/>
</dbReference>
<evidence type="ECO:0000259" key="9">
    <source>
        <dbReference type="PROSITE" id="PS51194"/>
    </source>
</evidence>
<reference evidence="11" key="1">
    <citation type="submission" date="2022-02" db="EMBL/GenBank/DDBJ databases">
        <authorList>
            <person name="Henning P.M."/>
            <person name="McCubbin A.G."/>
            <person name="Shore J.S."/>
        </authorList>
    </citation>
    <scope>NUCLEOTIDE SEQUENCE</scope>
    <source>
        <strain evidence="11">F60SS</strain>
        <tissue evidence="11">Leaves</tissue>
    </source>
</reference>
<dbReference type="PANTHER" id="PTHR47959">
    <property type="entry name" value="ATP-DEPENDENT RNA HELICASE RHLE-RELATED"/>
    <property type="match status" value="1"/>
</dbReference>
<evidence type="ECO:0000259" key="8">
    <source>
        <dbReference type="PROSITE" id="PS51192"/>
    </source>
</evidence>
<gene>
    <name evidence="11" type="primary">RH10_2</name>
    <name evidence="11" type="ORF">Tsubulata_019442</name>
</gene>
<evidence type="ECO:0000256" key="3">
    <source>
        <dbReference type="ARBA" id="ARBA00022806"/>
    </source>
</evidence>
<dbReference type="SMART" id="SM00490">
    <property type="entry name" value="HELICc"/>
    <property type="match status" value="1"/>
</dbReference>
<dbReference type="InterPro" id="IPR050079">
    <property type="entry name" value="DEAD_box_RNA_helicase"/>
</dbReference>
<comment type="similarity">
    <text evidence="6">Belongs to the DEAD box helicase family.</text>
</comment>